<dbReference type="InterPro" id="IPR006287">
    <property type="entry name" value="DJ-1"/>
</dbReference>
<sequence>MLSYLKKQEQKMSKVLVPLANGFEEIEAVSIIDVLRRAKIEVIIASLNDTMLVKGANGITIQAQMQIKDIDINALDMVVLPGGWEGTHTLAKDENVQNLLRQMDKKGKNIGAICAAPFALNQAGVLKEKYTCYPSVEDEIKKDGYQGDKAMVVQDKNIITSRGPATALCFALEIVRQLKGEETYQNLKQGLLASYCQS</sequence>
<dbReference type="InterPro" id="IPR050325">
    <property type="entry name" value="Prot/Nucl_acid_deglycase"/>
</dbReference>
<dbReference type="Gene3D" id="3.40.50.880">
    <property type="match status" value="1"/>
</dbReference>
<dbReference type="NCBIfam" id="TIGR01383">
    <property type="entry name" value="not_thiJ"/>
    <property type="match status" value="1"/>
</dbReference>
<organism evidence="3">
    <name type="scientific">hydrothermal vent metagenome</name>
    <dbReference type="NCBI Taxonomy" id="652676"/>
    <lineage>
        <taxon>unclassified sequences</taxon>
        <taxon>metagenomes</taxon>
        <taxon>ecological metagenomes</taxon>
    </lineage>
</organism>
<name>A0A1W1D4M8_9ZZZZ</name>
<dbReference type="CDD" id="cd03135">
    <property type="entry name" value="GATase1_DJ-1"/>
    <property type="match status" value="1"/>
</dbReference>
<dbReference type="SUPFAM" id="SSF52317">
    <property type="entry name" value="Class I glutamine amidotransferase-like"/>
    <property type="match status" value="1"/>
</dbReference>
<keyword evidence="1" id="KW-0677">Repeat</keyword>
<dbReference type="EMBL" id="FPHP01000044">
    <property type="protein sequence ID" value="SFV75573.1"/>
    <property type="molecule type" value="Genomic_DNA"/>
</dbReference>
<feature type="domain" description="DJ-1/PfpI" evidence="2">
    <location>
        <begin position="14"/>
        <end position="177"/>
    </location>
</feature>
<dbReference type="InterPro" id="IPR002818">
    <property type="entry name" value="DJ-1/PfpI"/>
</dbReference>
<protein>
    <submittedName>
        <fullName evidence="3">DJ-1/YajL/PfpI superfamily, includes chaperone protein YajL (Former ThiJ), parkinsonism-associated protein DJ-1, peptidases PfpI, Hsp31</fullName>
    </submittedName>
</protein>
<dbReference type="PANTHER" id="PTHR48094">
    <property type="entry name" value="PROTEIN/NUCLEIC ACID DEGLYCASE DJ-1-RELATED"/>
    <property type="match status" value="1"/>
</dbReference>
<reference evidence="3" key="1">
    <citation type="submission" date="2016-10" db="EMBL/GenBank/DDBJ databases">
        <authorList>
            <person name="de Groot N.N."/>
        </authorList>
    </citation>
    <scope>NUCLEOTIDE SEQUENCE</scope>
</reference>
<dbReference type="InterPro" id="IPR029062">
    <property type="entry name" value="Class_I_gatase-like"/>
</dbReference>
<dbReference type="GO" id="GO:0005737">
    <property type="term" value="C:cytoplasm"/>
    <property type="evidence" value="ECO:0007669"/>
    <property type="project" value="TreeGrafter"/>
</dbReference>
<evidence type="ECO:0000259" key="2">
    <source>
        <dbReference type="Pfam" id="PF01965"/>
    </source>
</evidence>
<dbReference type="PANTHER" id="PTHR48094:SF12">
    <property type="entry name" value="PARKINSON DISEASE PROTEIN 7 HOMOLOG"/>
    <property type="match status" value="1"/>
</dbReference>
<proteinExistence type="predicted"/>
<evidence type="ECO:0000256" key="1">
    <source>
        <dbReference type="ARBA" id="ARBA00022737"/>
    </source>
</evidence>
<accession>A0A1W1D4M8</accession>
<dbReference type="FunFam" id="3.40.50.880:FF:000015">
    <property type="entry name" value="Protein DJ-1 homolog C"/>
    <property type="match status" value="1"/>
</dbReference>
<dbReference type="Pfam" id="PF01965">
    <property type="entry name" value="DJ-1_PfpI"/>
    <property type="match status" value="1"/>
</dbReference>
<gene>
    <name evidence="3" type="ORF">MNB_SM-3-987</name>
</gene>
<evidence type="ECO:0000313" key="3">
    <source>
        <dbReference type="EMBL" id="SFV75573.1"/>
    </source>
</evidence>
<dbReference type="AlphaFoldDB" id="A0A1W1D4M8"/>